<evidence type="ECO:0000256" key="1">
    <source>
        <dbReference type="SAM" id="MobiDB-lite"/>
    </source>
</evidence>
<organism evidence="3 4">
    <name type="scientific">Penstemon smallii</name>
    <dbReference type="NCBI Taxonomy" id="265156"/>
    <lineage>
        <taxon>Eukaryota</taxon>
        <taxon>Viridiplantae</taxon>
        <taxon>Streptophyta</taxon>
        <taxon>Embryophyta</taxon>
        <taxon>Tracheophyta</taxon>
        <taxon>Spermatophyta</taxon>
        <taxon>Magnoliopsida</taxon>
        <taxon>eudicotyledons</taxon>
        <taxon>Gunneridae</taxon>
        <taxon>Pentapetalae</taxon>
        <taxon>asterids</taxon>
        <taxon>lamiids</taxon>
        <taxon>Lamiales</taxon>
        <taxon>Plantaginaceae</taxon>
        <taxon>Cheloneae</taxon>
        <taxon>Penstemon</taxon>
    </lineage>
</organism>
<dbReference type="SUPFAM" id="SSF46565">
    <property type="entry name" value="Chaperone J-domain"/>
    <property type="match status" value="1"/>
</dbReference>
<gene>
    <name evidence="3" type="ORF">ACJIZ3_001191</name>
</gene>
<dbReference type="SMART" id="SM00271">
    <property type="entry name" value="DnaJ"/>
    <property type="match status" value="1"/>
</dbReference>
<keyword evidence="4" id="KW-1185">Reference proteome</keyword>
<dbReference type="InterPro" id="IPR036869">
    <property type="entry name" value="J_dom_sf"/>
</dbReference>
<feature type="region of interest" description="Disordered" evidence="1">
    <location>
        <begin position="570"/>
        <end position="591"/>
    </location>
</feature>
<reference evidence="3 4" key="1">
    <citation type="submission" date="2024-12" db="EMBL/GenBank/DDBJ databases">
        <title>The unique morphological basis and parallel evolutionary history of personate flowers in Penstemon.</title>
        <authorList>
            <person name="Depatie T.H."/>
            <person name="Wessinger C.A."/>
        </authorList>
    </citation>
    <scope>NUCLEOTIDE SEQUENCE [LARGE SCALE GENOMIC DNA]</scope>
    <source>
        <strain evidence="3">WTNN_2</strain>
        <tissue evidence="3">Leaf</tissue>
    </source>
</reference>
<dbReference type="InterPro" id="IPR018253">
    <property type="entry name" value="DnaJ_domain_CS"/>
</dbReference>
<dbReference type="PROSITE" id="PS50076">
    <property type="entry name" value="DNAJ_2"/>
    <property type="match status" value="1"/>
</dbReference>
<dbReference type="Pfam" id="PF00226">
    <property type="entry name" value="DnaJ"/>
    <property type="match status" value="1"/>
</dbReference>
<dbReference type="InterPro" id="IPR053052">
    <property type="entry name" value="Imprinting_Balance_Reg"/>
</dbReference>
<dbReference type="PROSITE" id="PS00636">
    <property type="entry name" value="DNAJ_1"/>
    <property type="match status" value="1"/>
</dbReference>
<name>A0ABD3U5A9_9LAMI</name>
<feature type="region of interest" description="Disordered" evidence="1">
    <location>
        <begin position="474"/>
        <end position="518"/>
    </location>
</feature>
<protein>
    <recommendedName>
        <fullName evidence="2">J domain-containing protein</fullName>
    </recommendedName>
</protein>
<dbReference type="Gene3D" id="1.10.287.110">
    <property type="entry name" value="DnaJ domain"/>
    <property type="match status" value="1"/>
</dbReference>
<sequence>MEHPFFPTTTTRAEALRWLTIAEKLLSARDLMGSKSFATRARDADPTLSHADLILAVVDTLLAGDHRIGNNQHDLYAILRLTPLQGHDTELIANQYRSLALLLNPQNNRFPFADQAFRLVVEAWSLLSNPSRKSMYDKELAFYMQQQQQQQHHQPDPFSNPNPAMQQNFIFFGGNAPVASNVAQPQLHVGGSSGGVPSHFAQVQQVQATLPQVEPVGNGLTREVPQNFMNFTSGSNLVFGSRSSHEQVNKPLQENFPAFVGGGNVSTSASVASASGANQEQVDNNINKQKQPQENYSYATDKTNHNVNVSENVGESREDEEELERLDIQEEDEDEEEEERVDEPENNGVGSTFWTACPYCYYMYEYPSMYVDCSLRCQNCKCAFQGVVIPSPPPIVSGQEEYFCCWGFLPLGFSMENWEKNKGAASAWTPFSPMFSNPHMGNITNSNKKVGGRKSSGPRVYIDDDDIFVELSESGESDDEDWRHDNKKKNKKAKSVKGKGATGMPNKSANKDKGKSVSVQDGLVSADGVEMPIKTTGEQGKRGATSNARKQPGRIAKNYGKLDLNVEFSNEAEEPAQRVNPGNGTVRGEDDNIEGIGFFEGLDEFLSSLPILNAVGDDKVVKAA</sequence>
<comment type="caution">
    <text evidence="3">The sequence shown here is derived from an EMBL/GenBank/DDBJ whole genome shotgun (WGS) entry which is preliminary data.</text>
</comment>
<feature type="compositionally biased region" description="Basic residues" evidence="1">
    <location>
        <begin position="485"/>
        <end position="497"/>
    </location>
</feature>
<proteinExistence type="predicted"/>
<feature type="compositionally biased region" description="Polar residues" evidence="1">
    <location>
        <begin position="279"/>
        <end position="313"/>
    </location>
</feature>
<feature type="region of interest" description="Disordered" evidence="1">
    <location>
        <begin position="534"/>
        <end position="556"/>
    </location>
</feature>
<dbReference type="EMBL" id="JBJXBP010000002">
    <property type="protein sequence ID" value="KAL3843788.1"/>
    <property type="molecule type" value="Genomic_DNA"/>
</dbReference>
<dbReference type="PANTHER" id="PTHR45496">
    <property type="entry name" value="CHAPERONE DNAJ-DOMAIN SUPERFAMILY PROTEIN"/>
    <property type="match status" value="1"/>
</dbReference>
<dbReference type="Proteomes" id="UP001634393">
    <property type="component" value="Unassembled WGS sequence"/>
</dbReference>
<evidence type="ECO:0000313" key="3">
    <source>
        <dbReference type="EMBL" id="KAL3843788.1"/>
    </source>
</evidence>
<evidence type="ECO:0000259" key="2">
    <source>
        <dbReference type="PROSITE" id="PS50076"/>
    </source>
</evidence>
<feature type="compositionally biased region" description="Low complexity" evidence="1">
    <location>
        <begin position="267"/>
        <end position="278"/>
    </location>
</feature>
<accession>A0ABD3U5A9</accession>
<dbReference type="CDD" id="cd06257">
    <property type="entry name" value="DnaJ"/>
    <property type="match status" value="1"/>
</dbReference>
<dbReference type="PANTHER" id="PTHR45496:SF19">
    <property type="entry name" value="J DOMAIN-CONTAINING PROTEIN"/>
    <property type="match status" value="1"/>
</dbReference>
<feature type="region of interest" description="Disordered" evidence="1">
    <location>
        <begin position="267"/>
        <end position="347"/>
    </location>
</feature>
<feature type="compositionally biased region" description="Acidic residues" evidence="1">
    <location>
        <begin position="317"/>
        <end position="345"/>
    </location>
</feature>
<feature type="domain" description="J" evidence="2">
    <location>
        <begin position="74"/>
        <end position="140"/>
    </location>
</feature>
<dbReference type="AlphaFoldDB" id="A0ABD3U5A9"/>
<evidence type="ECO:0000313" key="4">
    <source>
        <dbReference type="Proteomes" id="UP001634393"/>
    </source>
</evidence>
<dbReference type="InterPro" id="IPR001623">
    <property type="entry name" value="DnaJ_domain"/>
</dbReference>